<dbReference type="InterPro" id="IPR038729">
    <property type="entry name" value="Rad50/SbcC_AAA"/>
</dbReference>
<dbReference type="Pfam" id="PF13476">
    <property type="entry name" value="AAA_23"/>
    <property type="match status" value="1"/>
</dbReference>
<dbReference type="SUPFAM" id="SSF52540">
    <property type="entry name" value="P-loop containing nucleoside triphosphate hydrolases"/>
    <property type="match status" value="1"/>
</dbReference>
<sequence length="1236" mass="131825">MRVLAIRGQNLTSLAGEFEVDFESEPLASAGIFAITGPTGAGKSTLLDAVCLALFNHVPRLASAARGQVGAAGGETLSADDPRALLRHRAGEGFAEVDFIGLDRGRYRARWYVKRARLRSDGALQLVQQTFTNLDTGEVYGGTRTETLNAIRSKVGLTAQQFGRAVMLAQGDFNAFIEADSNTRAELLEKLTGTDLYARLGVAARAKADRLREALNAIEMRIAAQNGLDDIQRAEAEDRLSKASGEHEAAKGVLAARERDRNWHARAGELAVRVEVAEQARGAAELRRSEAEPRRVDMANRRVAFSIVPAWQAAADANAKVTATQLRISELDREAVAARGRETEALAIDCVAAEKLRLAELDRERERPHLEAARALDARIAELGAKLTPLTATREAAAGDVEASAAHLATATAERDEATAGRTLLADWLDANKSRSPLLARRDDLAADLIEHADLSERAGTLQAEAGTLVTRLSEAHVSMVEAEKSANATREALTTAEESGRIARVALPTLDAAADAETERDRLTGVEPCLLSFERAATELGRQSDAIDADRAELGRIDAQLSASNERKGEIDAASPVLGARHAEATRAGALSAAASGDAAERLRAELVAGEPCPVCGGTDHAVEALAGLIHGRATEDAHRVANLAAEIAALGYERAVLLDRIGQDGTRRAAVTVRIEKGEKAVSTAADVRDALLTKLQEALGPCAINVAIGPQAIRAKVTSRLRVVEERRAGFLRAREDEKRTSAALDAARTTSLEAVEQERVARQTVRDLETEAGRNAERLGDAGKRLEQVAAGLDAALNPLFDWRTDTTAVATLNDLVGVWLEKTREMAAIDAGLPGLGKAASDAEIDHGREAARLEGAVKAERACGDERNTLIGERAPMLGRETVETVADRIVKTVEAASTEREAARIACDGARSAAAAAQARHGQAIKSLELEEADAATRTRTFEAELVARQVSLELVERAAADGASALDAEAKALAEIDRAAVVAETELRSRVEDRDAHAATEAPAVQREALEEALREAVTAEAAARAELSDAEFVIRQDDRARDATAALRLTLEQERTVAHPWFQLDVLIGDATGNKFRKYAQGLTLERLLLHANARLEELKPRYSLERAPGGEMMVQVVDNDMAGEIRGLPNLSGGERFLVSLALALGLSEMSTGQGLRVESLFIDEGFGALDSASLGQAIGVLEQLHATGRRVGVISHIDDVKERIAVKIAVTPASNGSSAIEVQSE</sequence>
<dbReference type="AlphaFoldDB" id="A0A5C6UEU7"/>
<reference evidence="2 3" key="1">
    <citation type="journal article" date="2013" name="Antonie Van Leeuwenhoek">
        <title>Sphingomonas ginsenosidivorax sp. nov., with the ability to transform ginsenosides.</title>
        <authorList>
            <person name="Jin X.F."/>
            <person name="Kim J.K."/>
            <person name="Liu Q.M."/>
            <person name="Kang M.S."/>
            <person name="He D."/>
            <person name="Jin F.X."/>
            <person name="Kim S.C."/>
            <person name="Im W.T."/>
        </authorList>
    </citation>
    <scope>NUCLEOTIDE SEQUENCE [LARGE SCALE GENOMIC DNA]</scope>
    <source>
        <strain evidence="2 3">KHI67</strain>
    </source>
</reference>
<evidence type="ECO:0000313" key="3">
    <source>
        <dbReference type="Proteomes" id="UP000321250"/>
    </source>
</evidence>
<name>A0A5C6UEU7_9SPHN</name>
<comment type="caution">
    <text evidence="2">The sequence shown here is derived from an EMBL/GenBank/DDBJ whole genome shotgun (WGS) entry which is preliminary data.</text>
</comment>
<protein>
    <submittedName>
        <fullName evidence="2">AAA family ATPase</fullName>
    </submittedName>
</protein>
<proteinExistence type="predicted"/>
<dbReference type="Pfam" id="PF13558">
    <property type="entry name" value="SbcC_Walker_B"/>
    <property type="match status" value="1"/>
</dbReference>
<dbReference type="OrthoDB" id="9795626at2"/>
<dbReference type="Gene3D" id="3.40.50.300">
    <property type="entry name" value="P-loop containing nucleotide triphosphate hydrolases"/>
    <property type="match status" value="2"/>
</dbReference>
<dbReference type="EMBL" id="VOQR01000001">
    <property type="protein sequence ID" value="TXC71337.1"/>
    <property type="molecule type" value="Genomic_DNA"/>
</dbReference>
<dbReference type="Proteomes" id="UP000321250">
    <property type="component" value="Unassembled WGS sequence"/>
</dbReference>
<dbReference type="PANTHER" id="PTHR32114">
    <property type="entry name" value="ABC TRANSPORTER ABCH.3"/>
    <property type="match status" value="1"/>
</dbReference>
<gene>
    <name evidence="2" type="ORF">FSB78_10580</name>
</gene>
<dbReference type="RefSeq" id="WP_147082525.1">
    <property type="nucleotide sequence ID" value="NZ_VOQR01000001.1"/>
</dbReference>
<evidence type="ECO:0000259" key="1">
    <source>
        <dbReference type="Pfam" id="PF13476"/>
    </source>
</evidence>
<evidence type="ECO:0000313" key="2">
    <source>
        <dbReference type="EMBL" id="TXC71337.1"/>
    </source>
</evidence>
<keyword evidence="3" id="KW-1185">Reference proteome</keyword>
<feature type="domain" description="Rad50/SbcC-type AAA" evidence="1">
    <location>
        <begin position="7"/>
        <end position="223"/>
    </location>
</feature>
<organism evidence="2 3">
    <name type="scientific">Sphingomonas ginsenosidivorax</name>
    <dbReference type="NCBI Taxonomy" id="862135"/>
    <lineage>
        <taxon>Bacteria</taxon>
        <taxon>Pseudomonadati</taxon>
        <taxon>Pseudomonadota</taxon>
        <taxon>Alphaproteobacteria</taxon>
        <taxon>Sphingomonadales</taxon>
        <taxon>Sphingomonadaceae</taxon>
        <taxon>Sphingomonas</taxon>
    </lineage>
</organism>
<dbReference type="PANTHER" id="PTHR32114:SF2">
    <property type="entry name" value="ABC TRANSPORTER ABCH.3"/>
    <property type="match status" value="1"/>
</dbReference>
<accession>A0A5C6UEU7</accession>
<dbReference type="GO" id="GO:0016887">
    <property type="term" value="F:ATP hydrolysis activity"/>
    <property type="evidence" value="ECO:0007669"/>
    <property type="project" value="InterPro"/>
</dbReference>
<dbReference type="InterPro" id="IPR027417">
    <property type="entry name" value="P-loop_NTPase"/>
</dbReference>
<dbReference type="GO" id="GO:0006302">
    <property type="term" value="P:double-strand break repair"/>
    <property type="evidence" value="ECO:0007669"/>
    <property type="project" value="InterPro"/>
</dbReference>